<dbReference type="GO" id="GO:0009847">
    <property type="term" value="P:spore germination"/>
    <property type="evidence" value="ECO:0007669"/>
    <property type="project" value="InterPro"/>
</dbReference>
<feature type="compositionally biased region" description="Polar residues" evidence="3">
    <location>
        <begin position="497"/>
        <end position="511"/>
    </location>
</feature>
<proteinExistence type="inferred from homology"/>
<feature type="transmembrane region" description="Helical" evidence="4">
    <location>
        <begin position="377"/>
        <end position="396"/>
    </location>
</feature>
<gene>
    <name evidence="5" type="ORF">C7B43_00080</name>
</gene>
<dbReference type="InterPro" id="IPR050768">
    <property type="entry name" value="UPF0353/GerABKA_families"/>
</dbReference>
<evidence type="ECO:0000256" key="3">
    <source>
        <dbReference type="SAM" id="MobiDB-lite"/>
    </source>
</evidence>
<dbReference type="PANTHER" id="PTHR22550">
    <property type="entry name" value="SPORE GERMINATION PROTEIN"/>
    <property type="match status" value="1"/>
</dbReference>
<feature type="transmembrane region" description="Helical" evidence="4">
    <location>
        <begin position="402"/>
        <end position="419"/>
    </location>
</feature>
<feature type="region of interest" description="Disordered" evidence="3">
    <location>
        <begin position="497"/>
        <end position="523"/>
    </location>
</feature>
<name>A0A2T2XBQ8_9FIRM</name>
<organism evidence="5 6">
    <name type="scientific">Sulfobacillus benefaciens</name>
    <dbReference type="NCBI Taxonomy" id="453960"/>
    <lineage>
        <taxon>Bacteria</taxon>
        <taxon>Bacillati</taxon>
        <taxon>Bacillota</taxon>
        <taxon>Clostridia</taxon>
        <taxon>Eubacteriales</taxon>
        <taxon>Clostridiales Family XVII. Incertae Sedis</taxon>
        <taxon>Sulfobacillus</taxon>
    </lineage>
</organism>
<feature type="transmembrane region" description="Helical" evidence="4">
    <location>
        <begin position="344"/>
        <end position="365"/>
    </location>
</feature>
<keyword evidence="4" id="KW-1133">Transmembrane helix</keyword>
<keyword evidence="4" id="KW-0812">Transmembrane</keyword>
<evidence type="ECO:0000256" key="2">
    <source>
        <dbReference type="ARBA" id="ARBA00023136"/>
    </source>
</evidence>
<dbReference type="AlphaFoldDB" id="A0A2T2XBQ8"/>
<evidence type="ECO:0000313" key="6">
    <source>
        <dbReference type="Proteomes" id="UP000242699"/>
    </source>
</evidence>
<evidence type="ECO:0000256" key="4">
    <source>
        <dbReference type="SAM" id="Phobius"/>
    </source>
</evidence>
<sequence length="523" mass="57442">MTQAASLIGELDGWIPLLSQAPDALTHYYPHLSAVYHRLKAGMGSSPDVLLRWIVVPACAPEKVLIASIDGLSDSQMVDQDIIAPLLKTTKTPESWGEAVITPGHVHAETEWDRILQALAAGNTLVFAPRLDKVWVVDTVTYRQRAIDRPQTEISVRGPEDAFNEVILTQMNQLRQRILDPHLHFQQLTIGTRQHATVAVAYLAGVANPALVATCLDRLQRVDISGHANATLIAGLIRDHPRSIFPTIRSTERVDMACWNLLAGKVVILVDGDPFVLIAPASLADFYRTAMDYSDAWYDTSFVRVIRLVAWIFGVYFPALYIALTQVNPNLVPATLLIITLGDHAALPFSPFVEAILMVLVVEILREAALRLPQAMSTTIGTVGAIVVGTAVVKAGYVSPQIIVVMTLTALSFFSVPVYELTGTWRVVNGVMLLISAVLGILGIMLATLFLGGLLMSMTSFGTPYLSPVAPLRLKDWKDYLMRTPWASIRSHLSTSRPLSATWNDTPTAQEPPNLKKSREHRR</sequence>
<feature type="transmembrane region" description="Helical" evidence="4">
    <location>
        <begin position="431"/>
        <end position="456"/>
    </location>
</feature>
<keyword evidence="2 4" id="KW-0472">Membrane</keyword>
<accession>A0A2T2XBQ8</accession>
<comment type="similarity">
    <text evidence="1">Belongs to the GerABKA family.</text>
</comment>
<dbReference type="Pfam" id="PF03323">
    <property type="entry name" value="GerA"/>
    <property type="match status" value="1"/>
</dbReference>
<feature type="transmembrane region" description="Helical" evidence="4">
    <location>
        <begin position="305"/>
        <end position="324"/>
    </location>
</feature>
<dbReference type="EMBL" id="PXYT01000001">
    <property type="protein sequence ID" value="PSR31935.1"/>
    <property type="molecule type" value="Genomic_DNA"/>
</dbReference>
<dbReference type="PIRSF" id="PIRSF005690">
    <property type="entry name" value="GerBA"/>
    <property type="match status" value="1"/>
</dbReference>
<evidence type="ECO:0000256" key="1">
    <source>
        <dbReference type="ARBA" id="ARBA00005278"/>
    </source>
</evidence>
<reference evidence="5 6" key="1">
    <citation type="journal article" date="2014" name="BMC Genomics">
        <title>Comparison of environmental and isolate Sulfobacillus genomes reveals diverse carbon, sulfur, nitrogen, and hydrogen metabolisms.</title>
        <authorList>
            <person name="Justice N.B."/>
            <person name="Norman A."/>
            <person name="Brown C.T."/>
            <person name="Singh A."/>
            <person name="Thomas B.C."/>
            <person name="Banfield J.F."/>
        </authorList>
    </citation>
    <scope>NUCLEOTIDE SEQUENCE [LARGE SCALE GENOMIC DNA]</scope>
    <source>
        <strain evidence="5">AMDSBA1</strain>
    </source>
</reference>
<dbReference type="GO" id="GO:0016020">
    <property type="term" value="C:membrane"/>
    <property type="evidence" value="ECO:0007669"/>
    <property type="project" value="InterPro"/>
</dbReference>
<dbReference type="InterPro" id="IPR004995">
    <property type="entry name" value="Spore_Ger"/>
</dbReference>
<protein>
    <submittedName>
        <fullName evidence="5">Spore germination protein</fullName>
    </submittedName>
</protein>
<comment type="caution">
    <text evidence="5">The sequence shown here is derived from an EMBL/GenBank/DDBJ whole genome shotgun (WGS) entry which is preliminary data.</text>
</comment>
<dbReference type="Proteomes" id="UP000242699">
    <property type="component" value="Unassembled WGS sequence"/>
</dbReference>
<dbReference type="PANTHER" id="PTHR22550:SF5">
    <property type="entry name" value="LEUCINE ZIPPER PROTEIN 4"/>
    <property type="match status" value="1"/>
</dbReference>
<evidence type="ECO:0000313" key="5">
    <source>
        <dbReference type="EMBL" id="PSR31935.1"/>
    </source>
</evidence>